<dbReference type="Proteomes" id="UP000184050">
    <property type="component" value="Unassembled WGS sequence"/>
</dbReference>
<evidence type="ECO:0000313" key="2">
    <source>
        <dbReference type="Proteomes" id="UP000184050"/>
    </source>
</evidence>
<dbReference type="AlphaFoldDB" id="A0A1M6AX26"/>
<organism evidence="1 2">
    <name type="scientific">Tangfeifania diversioriginum</name>
    <dbReference type="NCBI Taxonomy" id="1168035"/>
    <lineage>
        <taxon>Bacteria</taxon>
        <taxon>Pseudomonadati</taxon>
        <taxon>Bacteroidota</taxon>
        <taxon>Bacteroidia</taxon>
        <taxon>Marinilabiliales</taxon>
        <taxon>Prolixibacteraceae</taxon>
        <taxon>Tangfeifania</taxon>
    </lineage>
</organism>
<evidence type="ECO:0000313" key="1">
    <source>
        <dbReference type="EMBL" id="SHI41025.1"/>
    </source>
</evidence>
<gene>
    <name evidence="1" type="ORF">SAMN05444280_10213</name>
</gene>
<dbReference type="EMBL" id="FQZE01000002">
    <property type="protein sequence ID" value="SHI41025.1"/>
    <property type="molecule type" value="Genomic_DNA"/>
</dbReference>
<proteinExistence type="predicted"/>
<keyword evidence="2" id="KW-1185">Reference proteome</keyword>
<sequence length="32" mass="3988">MKSFFTYIAVSNYFIYENISKIRIVEEFHIHF</sequence>
<reference evidence="1 2" key="1">
    <citation type="submission" date="2016-11" db="EMBL/GenBank/DDBJ databases">
        <authorList>
            <person name="Jaros S."/>
            <person name="Januszkiewicz K."/>
            <person name="Wedrychowicz H."/>
        </authorList>
    </citation>
    <scope>NUCLEOTIDE SEQUENCE [LARGE SCALE GENOMIC DNA]</scope>
    <source>
        <strain evidence="1 2">DSM 27063</strain>
    </source>
</reference>
<protein>
    <submittedName>
        <fullName evidence="1">Uncharacterized protein</fullName>
    </submittedName>
</protein>
<accession>A0A1M6AX26</accession>
<dbReference type="STRING" id="1168035.SAMN05444280_10213"/>
<name>A0A1M6AX26_9BACT</name>